<evidence type="ECO:0000313" key="8">
    <source>
        <dbReference type="EMBL" id="SVA45289.1"/>
    </source>
</evidence>
<gene>
    <name evidence="8" type="ORF">METZ01_LOCUS98143</name>
</gene>
<dbReference type="Gene3D" id="3.40.720.10">
    <property type="entry name" value="Alkaline Phosphatase, subunit A"/>
    <property type="match status" value="1"/>
</dbReference>
<dbReference type="PANTHER" id="PTHR42693:SF42">
    <property type="entry name" value="ARYLSULFATASE G"/>
    <property type="match status" value="1"/>
</dbReference>
<evidence type="ECO:0000256" key="3">
    <source>
        <dbReference type="ARBA" id="ARBA00022723"/>
    </source>
</evidence>
<dbReference type="InterPro" id="IPR050738">
    <property type="entry name" value="Sulfatase"/>
</dbReference>
<evidence type="ECO:0000256" key="4">
    <source>
        <dbReference type="ARBA" id="ARBA00022729"/>
    </source>
</evidence>
<dbReference type="PANTHER" id="PTHR42693">
    <property type="entry name" value="ARYLSULFATASE FAMILY MEMBER"/>
    <property type="match status" value="1"/>
</dbReference>
<evidence type="ECO:0000256" key="6">
    <source>
        <dbReference type="ARBA" id="ARBA00022837"/>
    </source>
</evidence>
<name>A0A381VYC0_9ZZZZ</name>
<keyword evidence="5" id="KW-0378">Hydrolase</keyword>
<keyword evidence="6" id="KW-0106">Calcium</keyword>
<reference evidence="8" key="1">
    <citation type="submission" date="2018-05" db="EMBL/GenBank/DDBJ databases">
        <authorList>
            <person name="Lanie J.A."/>
            <person name="Ng W.-L."/>
            <person name="Kazmierczak K.M."/>
            <person name="Andrzejewski T.M."/>
            <person name="Davidsen T.M."/>
            <person name="Wayne K.J."/>
            <person name="Tettelin H."/>
            <person name="Glass J.I."/>
            <person name="Rusch D."/>
            <person name="Podicherti R."/>
            <person name="Tsui H.-C.T."/>
            <person name="Winkler M.E."/>
        </authorList>
    </citation>
    <scope>NUCLEOTIDE SEQUENCE</scope>
</reference>
<comment type="similarity">
    <text evidence="2">Belongs to the sulfatase family.</text>
</comment>
<dbReference type="SUPFAM" id="SSF53649">
    <property type="entry name" value="Alkaline phosphatase-like"/>
    <property type="match status" value="1"/>
</dbReference>
<organism evidence="8">
    <name type="scientific">marine metagenome</name>
    <dbReference type="NCBI Taxonomy" id="408172"/>
    <lineage>
        <taxon>unclassified sequences</taxon>
        <taxon>metagenomes</taxon>
        <taxon>ecological metagenomes</taxon>
    </lineage>
</organism>
<dbReference type="EMBL" id="UINC01010156">
    <property type="protein sequence ID" value="SVA45289.1"/>
    <property type="molecule type" value="Genomic_DNA"/>
</dbReference>
<evidence type="ECO:0000256" key="2">
    <source>
        <dbReference type="ARBA" id="ARBA00008779"/>
    </source>
</evidence>
<protein>
    <recommendedName>
        <fullName evidence="7">Sulfatase N-terminal domain-containing protein</fullName>
    </recommendedName>
</protein>
<evidence type="ECO:0000259" key="7">
    <source>
        <dbReference type="Pfam" id="PF00884"/>
    </source>
</evidence>
<accession>A0A381VYC0</accession>
<keyword evidence="4" id="KW-0732">Signal</keyword>
<sequence>MTWAAAAALLAGLTIVGGTASGEEAGRDKPNVVVLFIDDLGWKDLGVYGSKFYETPRIDRLAKQGALFTRAYSSCNVCSPTRASL</sequence>
<evidence type="ECO:0000256" key="5">
    <source>
        <dbReference type="ARBA" id="ARBA00022801"/>
    </source>
</evidence>
<evidence type="ECO:0000256" key="1">
    <source>
        <dbReference type="ARBA" id="ARBA00001913"/>
    </source>
</evidence>
<dbReference type="GO" id="GO:0004065">
    <property type="term" value="F:arylsulfatase activity"/>
    <property type="evidence" value="ECO:0007669"/>
    <property type="project" value="TreeGrafter"/>
</dbReference>
<proteinExistence type="inferred from homology"/>
<dbReference type="GO" id="GO:0046872">
    <property type="term" value="F:metal ion binding"/>
    <property type="evidence" value="ECO:0007669"/>
    <property type="project" value="UniProtKB-KW"/>
</dbReference>
<dbReference type="Pfam" id="PF00884">
    <property type="entry name" value="Sulfatase"/>
    <property type="match status" value="1"/>
</dbReference>
<keyword evidence="3" id="KW-0479">Metal-binding</keyword>
<feature type="non-terminal residue" evidence="8">
    <location>
        <position position="85"/>
    </location>
</feature>
<feature type="domain" description="Sulfatase N-terminal" evidence="7">
    <location>
        <begin position="30"/>
        <end position="85"/>
    </location>
</feature>
<dbReference type="InterPro" id="IPR000917">
    <property type="entry name" value="Sulfatase_N"/>
</dbReference>
<dbReference type="AlphaFoldDB" id="A0A381VYC0"/>
<comment type="cofactor">
    <cofactor evidence="1">
        <name>Ca(2+)</name>
        <dbReference type="ChEBI" id="CHEBI:29108"/>
    </cofactor>
</comment>
<dbReference type="InterPro" id="IPR017850">
    <property type="entry name" value="Alkaline_phosphatase_core_sf"/>
</dbReference>